<dbReference type="Gramene" id="TraesCSU02G204100.1">
    <property type="protein sequence ID" value="TraesCSU02G204100.1.cds1"/>
    <property type="gene ID" value="TraesCSU02G204100"/>
</dbReference>
<dbReference type="Proteomes" id="UP000019116">
    <property type="component" value="Chromosome 1B"/>
</dbReference>
<dbReference type="InterPro" id="IPR035513">
    <property type="entry name" value="Invertase/methylesterase_inhib"/>
</dbReference>
<evidence type="ECO:0008006" key="4">
    <source>
        <dbReference type="Google" id="ProtNLM"/>
    </source>
</evidence>
<dbReference type="Gramene" id="TraesPARA_EIv1.0_2659760.1">
    <property type="protein sequence ID" value="TraesPARA_EIv1.0_2659760.1.CDS1"/>
    <property type="gene ID" value="TraesPARA_EIv1.0_2659760"/>
</dbReference>
<dbReference type="Gramene" id="TraesLAC1B03G00406020.1">
    <property type="protein sequence ID" value="TraesLAC1B03G00406020.1.CDS1"/>
    <property type="gene ID" value="TraesLAC1B03G00406020"/>
</dbReference>
<reference evidence="2" key="1">
    <citation type="submission" date="2018-08" db="EMBL/GenBank/DDBJ databases">
        <authorList>
            <person name="Rossello M."/>
        </authorList>
    </citation>
    <scope>NUCLEOTIDE SEQUENCE [LARGE SCALE GENOMIC DNA]</scope>
    <source>
        <strain evidence="2">cv. Chinese Spring</strain>
    </source>
</reference>
<proteinExistence type="predicted"/>
<dbReference type="Gramene" id="TraesSTA1B03G00398960.1">
    <property type="protein sequence ID" value="TraesSTA1B03G00398960.1.CDS1"/>
    <property type="gene ID" value="TraesSTA1B03G00398960"/>
</dbReference>
<evidence type="ECO:0000313" key="2">
    <source>
        <dbReference type="EnsemblPlants" id="TraesCS1B02G477700.1.cds1"/>
    </source>
</evidence>
<accession>A0A341PCE1</accession>
<name>A0A341PCE1_WHEAT</name>
<sequence>MAISLLPYTASALLAIVIAVAIAVAPAVVRSDQEPGPSIEAINATCATATYKFECTHLLLNNLDVRTPQVKDVIAMSVQVVAKKAAEAAAFAKAIKKPSKCVTDCLDDLAILSKHIKTLPATLETANDAGFFEQFDTKKKCHGDCCSDNFSGEECNAKSQIGGVFGALRVTDDLLMRRAYFRKQQLDNKTTSPNSN</sequence>
<dbReference type="AlphaFoldDB" id="A0A341PCE1"/>
<protein>
    <recommendedName>
        <fullName evidence="4">Pectinesterase inhibitor domain-containing protein</fullName>
    </recommendedName>
</protein>
<dbReference type="Gramene" id="TraesJAG1B03G00403770.1">
    <property type="protein sequence ID" value="TraesJAG1B03G00403770.1.CDS1"/>
    <property type="gene ID" value="TraesJAG1B03G00403770"/>
</dbReference>
<keyword evidence="3" id="KW-1185">Reference proteome</keyword>
<keyword evidence="1" id="KW-0732">Signal</keyword>
<dbReference type="Gramene" id="TraesCS1B03G1276900.1">
    <property type="protein sequence ID" value="TraesCS1B03G1276900.1.CDS1"/>
    <property type="gene ID" value="TraesCS1B03G1276900"/>
</dbReference>
<feature type="chain" id="PRO_5043164246" description="Pectinesterase inhibitor domain-containing protein" evidence="1">
    <location>
        <begin position="32"/>
        <end position="196"/>
    </location>
</feature>
<dbReference type="SUPFAM" id="SSF101148">
    <property type="entry name" value="Plant invertase/pectin methylesterase inhibitor"/>
    <property type="match status" value="1"/>
</dbReference>
<feature type="signal peptide" evidence="1">
    <location>
        <begin position="1"/>
        <end position="31"/>
    </location>
</feature>
<organism evidence="2">
    <name type="scientific">Triticum aestivum</name>
    <name type="common">Wheat</name>
    <dbReference type="NCBI Taxonomy" id="4565"/>
    <lineage>
        <taxon>Eukaryota</taxon>
        <taxon>Viridiplantae</taxon>
        <taxon>Streptophyta</taxon>
        <taxon>Embryophyta</taxon>
        <taxon>Tracheophyta</taxon>
        <taxon>Spermatophyta</taxon>
        <taxon>Magnoliopsida</taxon>
        <taxon>Liliopsida</taxon>
        <taxon>Poales</taxon>
        <taxon>Poaceae</taxon>
        <taxon>BOP clade</taxon>
        <taxon>Pooideae</taxon>
        <taxon>Triticodae</taxon>
        <taxon>Triticeae</taxon>
        <taxon>Triticinae</taxon>
        <taxon>Triticum</taxon>
    </lineage>
</organism>
<reference evidence="2" key="2">
    <citation type="submission" date="2018-10" db="UniProtKB">
        <authorList>
            <consortium name="EnsemblPlants"/>
        </authorList>
    </citation>
    <scope>IDENTIFICATION</scope>
</reference>
<dbReference type="Gramene" id="TraesARI1B03G00409300.1">
    <property type="protein sequence ID" value="TraesARI1B03G00409300.1.CDS1"/>
    <property type="gene ID" value="TraesARI1B03G00409300"/>
</dbReference>
<dbReference type="EnsemblPlants" id="TraesCSU02G204100.1">
    <property type="protein sequence ID" value="TraesCSU02G204100.1.cds1"/>
    <property type="gene ID" value="TraesCSU02G204100"/>
</dbReference>
<evidence type="ECO:0000313" key="3">
    <source>
        <dbReference type="Proteomes" id="UP000019116"/>
    </source>
</evidence>
<dbReference type="Gramene" id="TraesCS1B03G1276700.1">
    <property type="protein sequence ID" value="TraesCS1B03G1276700.1.CDS1"/>
    <property type="gene ID" value="TraesCS1B03G1276700"/>
</dbReference>
<dbReference type="EnsemblPlants" id="TraesCS1B02G477700.1">
    <property type="protein sequence ID" value="TraesCS1B02G477700.1.cds1"/>
    <property type="gene ID" value="TraesCS1B02G477700"/>
</dbReference>
<dbReference type="Gramene" id="TraesCS1B03G1276800.1">
    <property type="protein sequence ID" value="TraesCS1B03G1276800.1.CDS1"/>
    <property type="gene ID" value="TraesCS1B03G1276800"/>
</dbReference>
<dbReference type="Gramene" id="TraesNOR1B03G00408690.1">
    <property type="protein sequence ID" value="TraesNOR1B03G00408690.1.CDS1"/>
    <property type="gene ID" value="TraesNOR1B03G00408690"/>
</dbReference>
<dbReference type="Gramene" id="TraesSYM1B03G00408410.1">
    <property type="protein sequence ID" value="TraesSYM1B03G00408410.1.CDS1"/>
    <property type="gene ID" value="TraesSYM1B03G00408410"/>
</dbReference>
<dbReference type="Gramene" id="TraesCS1B02G477700.1">
    <property type="protein sequence ID" value="TraesCS1B02G477700.1.cds1"/>
    <property type="gene ID" value="TraesCS1B02G477700"/>
</dbReference>
<dbReference type="Proteomes" id="UP000019116">
    <property type="component" value="Chromosome Un"/>
</dbReference>
<dbReference type="OrthoDB" id="712931at2759"/>
<evidence type="ECO:0000256" key="1">
    <source>
        <dbReference type="SAM" id="SignalP"/>
    </source>
</evidence>